<name>A0AAD4MH93_9BILA</name>
<evidence type="ECO:0000313" key="2">
    <source>
        <dbReference type="EMBL" id="KAI1694922.1"/>
    </source>
</evidence>
<proteinExistence type="predicted"/>
<reference evidence="2" key="1">
    <citation type="submission" date="2022-01" db="EMBL/GenBank/DDBJ databases">
        <title>Genome Sequence Resource for Two Populations of Ditylenchus destructor, the Migratory Endoparasitic Phytonematode.</title>
        <authorList>
            <person name="Zhang H."/>
            <person name="Lin R."/>
            <person name="Xie B."/>
        </authorList>
    </citation>
    <scope>NUCLEOTIDE SEQUENCE</scope>
    <source>
        <strain evidence="2">BazhouSP</strain>
    </source>
</reference>
<feature type="region of interest" description="Disordered" evidence="1">
    <location>
        <begin position="53"/>
        <end position="76"/>
    </location>
</feature>
<organism evidence="2 3">
    <name type="scientific">Ditylenchus destructor</name>
    <dbReference type="NCBI Taxonomy" id="166010"/>
    <lineage>
        <taxon>Eukaryota</taxon>
        <taxon>Metazoa</taxon>
        <taxon>Ecdysozoa</taxon>
        <taxon>Nematoda</taxon>
        <taxon>Chromadorea</taxon>
        <taxon>Rhabditida</taxon>
        <taxon>Tylenchina</taxon>
        <taxon>Tylenchomorpha</taxon>
        <taxon>Sphaerularioidea</taxon>
        <taxon>Anguinidae</taxon>
        <taxon>Anguininae</taxon>
        <taxon>Ditylenchus</taxon>
    </lineage>
</organism>
<protein>
    <submittedName>
        <fullName evidence="2">Uncharacterized protein</fullName>
    </submittedName>
</protein>
<dbReference type="EMBL" id="JAKKPZ010000458">
    <property type="protein sequence ID" value="KAI1694922.1"/>
    <property type="molecule type" value="Genomic_DNA"/>
</dbReference>
<dbReference type="AlphaFoldDB" id="A0AAD4MH93"/>
<gene>
    <name evidence="2" type="ORF">DdX_19851</name>
</gene>
<sequence>MAGHARVPSSLIGCLRCAVYVPLFFSAGHSLQDKFNLNALDFYCPPTLYNPPNEGNDGGARSDDEPNLPLCTLTAS</sequence>
<dbReference type="Proteomes" id="UP001201812">
    <property type="component" value="Unassembled WGS sequence"/>
</dbReference>
<evidence type="ECO:0000256" key="1">
    <source>
        <dbReference type="SAM" id="MobiDB-lite"/>
    </source>
</evidence>
<comment type="caution">
    <text evidence="2">The sequence shown here is derived from an EMBL/GenBank/DDBJ whole genome shotgun (WGS) entry which is preliminary data.</text>
</comment>
<keyword evidence="3" id="KW-1185">Reference proteome</keyword>
<evidence type="ECO:0000313" key="3">
    <source>
        <dbReference type="Proteomes" id="UP001201812"/>
    </source>
</evidence>
<accession>A0AAD4MH93</accession>